<keyword evidence="4 7" id="KW-0812">Transmembrane</keyword>
<feature type="transmembrane region" description="Helical" evidence="7">
    <location>
        <begin position="280"/>
        <end position="297"/>
    </location>
</feature>
<keyword evidence="9" id="KW-1185">Reference proteome</keyword>
<evidence type="ECO:0000256" key="3">
    <source>
        <dbReference type="ARBA" id="ARBA00022475"/>
    </source>
</evidence>
<reference evidence="8 9" key="1">
    <citation type="submission" date="2020-07" db="EMBL/GenBank/DDBJ databases">
        <title>Facklamia lactis sp. nov., isolated from raw milk.</title>
        <authorList>
            <person name="Doll E.V."/>
            <person name="Huptas C."/>
            <person name="Staib L."/>
            <person name="Wenning M."/>
            <person name="Scherer S."/>
        </authorList>
    </citation>
    <scope>NUCLEOTIDE SEQUENCE [LARGE SCALE GENOMIC DNA]</scope>
    <source>
        <strain evidence="8 9">DSM 111018</strain>
    </source>
</reference>
<gene>
    <name evidence="8" type="ORF">HZY91_04375</name>
</gene>
<comment type="caution">
    <text evidence="8">The sequence shown here is derived from an EMBL/GenBank/DDBJ whole genome shotgun (WGS) entry which is preliminary data.</text>
</comment>
<feature type="transmembrane region" description="Helical" evidence="7">
    <location>
        <begin position="12"/>
        <end position="30"/>
    </location>
</feature>
<feature type="transmembrane region" description="Helical" evidence="7">
    <location>
        <begin position="317"/>
        <end position="341"/>
    </location>
</feature>
<dbReference type="InterPro" id="IPR048279">
    <property type="entry name" value="MdtK-like"/>
</dbReference>
<dbReference type="CDD" id="cd13138">
    <property type="entry name" value="MATE_yoeA_like"/>
    <property type="match status" value="1"/>
</dbReference>
<protein>
    <submittedName>
        <fullName evidence="8">MATE family efflux transporter</fullName>
    </submittedName>
</protein>
<feature type="transmembrane region" description="Helical" evidence="7">
    <location>
        <begin position="193"/>
        <end position="217"/>
    </location>
</feature>
<feature type="transmembrane region" description="Helical" evidence="7">
    <location>
        <begin position="386"/>
        <end position="409"/>
    </location>
</feature>
<feature type="transmembrane region" description="Helical" evidence="7">
    <location>
        <begin position="91"/>
        <end position="113"/>
    </location>
</feature>
<dbReference type="PANTHER" id="PTHR43549">
    <property type="entry name" value="MULTIDRUG RESISTANCE PROTEIN YPNP-RELATED"/>
    <property type="match status" value="1"/>
</dbReference>
<sequence>MNDMTKGAPLEKIMRFSLPLIVGNLFQLLYNMVDTFIVGRTMGLDALAGLGIAGSLSFFVVGFAMGFTGGTAIPLAQAFGAKDYRKVKRSVVLNILLSVVVSVALTMISAVSLWKLLEIMNTPPEVIQYAYDYMLVIFAGMIVTVIFNMVSNLLRSIGDSRTPVVALVVTTITNIILDYVFIVYFHMGVAGAAYATILSQALAVGLCFWVIYQDVYVLQVEKKDIVFVRKEIIQHCRLGFPMAFQTSIIAVGAVSVTTALNTLGADAVAGYSAAYKIDQLVIQVLMSFGIAMATYVGQNYGASEYGRIIQGVRQTAFLSVTMAIIFAMILMFMGGTLTALFGDSNAGTTLATYGRQFFLLTGPFYWLLSLLFVFRSTLQGLNESLVPTFAGLMELVMRVVAAFVLTPIIGFSGTVISNPMAWLGAVLILVPAYIRKRKELIQLEKEKTIIVN</sequence>
<keyword evidence="2" id="KW-0813">Transport</keyword>
<dbReference type="InterPro" id="IPR002528">
    <property type="entry name" value="MATE_fam"/>
</dbReference>
<keyword evidence="6 7" id="KW-0472">Membrane</keyword>
<organism evidence="8 9">
    <name type="scientific">Facklamia lactis</name>
    <dbReference type="NCBI Taxonomy" id="2749967"/>
    <lineage>
        <taxon>Bacteria</taxon>
        <taxon>Bacillati</taxon>
        <taxon>Bacillota</taxon>
        <taxon>Bacilli</taxon>
        <taxon>Lactobacillales</taxon>
        <taxon>Aerococcaceae</taxon>
        <taxon>Facklamia</taxon>
    </lineage>
</organism>
<name>A0ABS0LPQ9_9LACT</name>
<dbReference type="Pfam" id="PF01554">
    <property type="entry name" value="MatE"/>
    <property type="match status" value="2"/>
</dbReference>
<feature type="transmembrane region" description="Helical" evidence="7">
    <location>
        <begin position="50"/>
        <end position="79"/>
    </location>
</feature>
<feature type="transmembrane region" description="Helical" evidence="7">
    <location>
        <begin position="353"/>
        <end position="374"/>
    </location>
</feature>
<accession>A0ABS0LPQ9</accession>
<dbReference type="EMBL" id="JACBXQ010000002">
    <property type="protein sequence ID" value="MBG9986128.1"/>
    <property type="molecule type" value="Genomic_DNA"/>
</dbReference>
<evidence type="ECO:0000256" key="7">
    <source>
        <dbReference type="SAM" id="Phobius"/>
    </source>
</evidence>
<feature type="transmembrane region" description="Helical" evidence="7">
    <location>
        <begin position="238"/>
        <end position="260"/>
    </location>
</feature>
<feature type="transmembrane region" description="Helical" evidence="7">
    <location>
        <begin position="166"/>
        <end position="187"/>
    </location>
</feature>
<dbReference type="Proteomes" id="UP000721415">
    <property type="component" value="Unassembled WGS sequence"/>
</dbReference>
<evidence type="ECO:0000256" key="2">
    <source>
        <dbReference type="ARBA" id="ARBA00022448"/>
    </source>
</evidence>
<dbReference type="PIRSF" id="PIRSF006603">
    <property type="entry name" value="DinF"/>
    <property type="match status" value="1"/>
</dbReference>
<evidence type="ECO:0000256" key="6">
    <source>
        <dbReference type="ARBA" id="ARBA00023136"/>
    </source>
</evidence>
<evidence type="ECO:0000256" key="5">
    <source>
        <dbReference type="ARBA" id="ARBA00022989"/>
    </source>
</evidence>
<feature type="transmembrane region" description="Helical" evidence="7">
    <location>
        <begin position="133"/>
        <end position="154"/>
    </location>
</feature>
<dbReference type="NCBIfam" id="TIGR00797">
    <property type="entry name" value="matE"/>
    <property type="match status" value="1"/>
</dbReference>
<dbReference type="PANTHER" id="PTHR43549:SF3">
    <property type="entry name" value="MULTIDRUG RESISTANCE PROTEIN YPNP-RELATED"/>
    <property type="match status" value="1"/>
</dbReference>
<feature type="transmembrane region" description="Helical" evidence="7">
    <location>
        <begin position="415"/>
        <end position="434"/>
    </location>
</feature>
<evidence type="ECO:0000313" key="9">
    <source>
        <dbReference type="Proteomes" id="UP000721415"/>
    </source>
</evidence>
<keyword evidence="3" id="KW-1003">Cell membrane</keyword>
<proteinExistence type="predicted"/>
<evidence type="ECO:0000256" key="4">
    <source>
        <dbReference type="ARBA" id="ARBA00022692"/>
    </source>
</evidence>
<comment type="subcellular location">
    <subcellularLocation>
        <location evidence="1">Cell membrane</location>
        <topology evidence="1">Multi-pass membrane protein</topology>
    </subcellularLocation>
</comment>
<keyword evidence="5 7" id="KW-1133">Transmembrane helix</keyword>
<evidence type="ECO:0000256" key="1">
    <source>
        <dbReference type="ARBA" id="ARBA00004651"/>
    </source>
</evidence>
<evidence type="ECO:0000313" key="8">
    <source>
        <dbReference type="EMBL" id="MBG9986128.1"/>
    </source>
</evidence>
<dbReference type="InterPro" id="IPR052031">
    <property type="entry name" value="Membrane_Transporter-Flippase"/>
</dbReference>